<dbReference type="InterPro" id="IPR018247">
    <property type="entry name" value="EF_Hand_1_Ca_BS"/>
</dbReference>
<protein>
    <submittedName>
        <fullName evidence="4">EF-hand domain-containing protein</fullName>
    </submittedName>
</protein>
<evidence type="ECO:0000256" key="2">
    <source>
        <dbReference type="SAM" id="SignalP"/>
    </source>
</evidence>
<evidence type="ECO:0000313" key="4">
    <source>
        <dbReference type="EMBL" id="RYM32793.1"/>
    </source>
</evidence>
<feature type="domain" description="EF-hand" evidence="3">
    <location>
        <begin position="54"/>
        <end position="89"/>
    </location>
</feature>
<dbReference type="Pfam" id="PF13202">
    <property type="entry name" value="EF-hand_5"/>
    <property type="match status" value="1"/>
</dbReference>
<dbReference type="SUPFAM" id="SSF47473">
    <property type="entry name" value="EF-hand"/>
    <property type="match status" value="1"/>
</dbReference>
<feature type="compositionally biased region" description="Basic and acidic residues" evidence="1">
    <location>
        <begin position="46"/>
        <end position="57"/>
    </location>
</feature>
<keyword evidence="5" id="KW-1185">Reference proteome</keyword>
<dbReference type="Proteomes" id="UP000293952">
    <property type="component" value="Unassembled WGS sequence"/>
</dbReference>
<dbReference type="EMBL" id="SETE01000005">
    <property type="protein sequence ID" value="RYM32793.1"/>
    <property type="molecule type" value="Genomic_DNA"/>
</dbReference>
<evidence type="ECO:0000256" key="1">
    <source>
        <dbReference type="SAM" id="MobiDB-lite"/>
    </source>
</evidence>
<keyword evidence="2" id="KW-0732">Signal</keyword>
<dbReference type="PROSITE" id="PS50222">
    <property type="entry name" value="EF_HAND_2"/>
    <property type="match status" value="1"/>
</dbReference>
<dbReference type="InterPro" id="IPR011992">
    <property type="entry name" value="EF-hand-dom_pair"/>
</dbReference>
<reference evidence="4 5" key="1">
    <citation type="submission" date="2019-02" db="EMBL/GenBank/DDBJ databases">
        <title>Genome sequence of the sea-ice species Brumimicrobium glaciale.</title>
        <authorList>
            <person name="Bowman J.P."/>
        </authorList>
    </citation>
    <scope>NUCLEOTIDE SEQUENCE [LARGE SCALE GENOMIC DNA]</scope>
    <source>
        <strain evidence="4 5">IC156</strain>
    </source>
</reference>
<evidence type="ECO:0000259" key="3">
    <source>
        <dbReference type="PROSITE" id="PS50222"/>
    </source>
</evidence>
<dbReference type="GO" id="GO:0005509">
    <property type="term" value="F:calcium ion binding"/>
    <property type="evidence" value="ECO:0007669"/>
    <property type="project" value="InterPro"/>
</dbReference>
<comment type="caution">
    <text evidence="4">The sequence shown here is derived from an EMBL/GenBank/DDBJ whole genome shotgun (WGS) entry which is preliminary data.</text>
</comment>
<feature type="region of interest" description="Disordered" evidence="1">
    <location>
        <begin position="46"/>
        <end position="67"/>
    </location>
</feature>
<dbReference type="AlphaFoldDB" id="A0A4Q4KHP0"/>
<name>A0A4Q4KHP0_9FLAO</name>
<evidence type="ECO:0000313" key="5">
    <source>
        <dbReference type="Proteomes" id="UP000293952"/>
    </source>
</evidence>
<organism evidence="4 5">
    <name type="scientific">Brumimicrobium glaciale</name>
    <dbReference type="NCBI Taxonomy" id="200475"/>
    <lineage>
        <taxon>Bacteria</taxon>
        <taxon>Pseudomonadati</taxon>
        <taxon>Bacteroidota</taxon>
        <taxon>Flavobacteriia</taxon>
        <taxon>Flavobacteriales</taxon>
        <taxon>Crocinitomicaceae</taxon>
        <taxon>Brumimicrobium</taxon>
    </lineage>
</organism>
<accession>A0A4Q4KHP0</accession>
<dbReference type="Gene3D" id="1.10.238.10">
    <property type="entry name" value="EF-hand"/>
    <property type="match status" value="1"/>
</dbReference>
<dbReference type="OrthoDB" id="1145220at2"/>
<sequence length="91" mass="10282">MKNENLKFGFVAMVFCIGFVTFSNAQPQQKERPTFAQLVEKMDSNKDGKIAESEVKGPLKNNFSEIDTDKDGFISEAEFNNAPKKRKSKSE</sequence>
<proteinExistence type="predicted"/>
<gene>
    <name evidence="4" type="ORF">ERX46_12070</name>
</gene>
<dbReference type="RefSeq" id="WP_130094131.1">
    <property type="nucleotide sequence ID" value="NZ_SETE01000005.1"/>
</dbReference>
<feature type="signal peptide" evidence="2">
    <location>
        <begin position="1"/>
        <end position="25"/>
    </location>
</feature>
<dbReference type="InterPro" id="IPR002048">
    <property type="entry name" value="EF_hand_dom"/>
</dbReference>
<feature type="chain" id="PRO_5020999423" evidence="2">
    <location>
        <begin position="26"/>
        <end position="91"/>
    </location>
</feature>
<dbReference type="PROSITE" id="PS00018">
    <property type="entry name" value="EF_HAND_1"/>
    <property type="match status" value="1"/>
</dbReference>